<dbReference type="Pfam" id="PF08238">
    <property type="entry name" value="Sel1"/>
    <property type="match status" value="3"/>
</dbReference>
<organism evidence="2 3">
    <name type="scientific">Linnemannia schmuckeri</name>
    <dbReference type="NCBI Taxonomy" id="64567"/>
    <lineage>
        <taxon>Eukaryota</taxon>
        <taxon>Fungi</taxon>
        <taxon>Fungi incertae sedis</taxon>
        <taxon>Mucoromycota</taxon>
        <taxon>Mortierellomycotina</taxon>
        <taxon>Mortierellomycetes</taxon>
        <taxon>Mortierellales</taxon>
        <taxon>Mortierellaceae</taxon>
        <taxon>Linnemannia</taxon>
    </lineage>
</organism>
<evidence type="ECO:0000256" key="1">
    <source>
        <dbReference type="ARBA" id="ARBA00038101"/>
    </source>
</evidence>
<keyword evidence="3" id="KW-1185">Reference proteome</keyword>
<proteinExistence type="inferred from homology"/>
<dbReference type="SUPFAM" id="SSF81901">
    <property type="entry name" value="HCP-like"/>
    <property type="match status" value="1"/>
</dbReference>
<name>A0A9P5RS78_9FUNG</name>
<comment type="caution">
    <text evidence="2">The sequence shown here is derived from an EMBL/GenBank/DDBJ whole genome shotgun (WGS) entry which is preliminary data.</text>
</comment>
<dbReference type="PANTHER" id="PTHR11102">
    <property type="entry name" value="SEL-1-LIKE PROTEIN"/>
    <property type="match status" value="1"/>
</dbReference>
<protein>
    <recommendedName>
        <fullName evidence="4">Sel1 repeat family protein</fullName>
    </recommendedName>
</protein>
<sequence length="90" mass="10296">MYMAGKGVPQDHYRALQWLLPSAMGGHPKAQYRVGSMHKTGEGLLPKDYSKAMEWYRKATDQGYEESQVEIGQLYFFGHGVYRDHSIALE</sequence>
<dbReference type="Gene3D" id="1.25.40.10">
    <property type="entry name" value="Tetratricopeptide repeat domain"/>
    <property type="match status" value="1"/>
</dbReference>
<dbReference type="InterPro" id="IPR006597">
    <property type="entry name" value="Sel1-like"/>
</dbReference>
<evidence type="ECO:0000313" key="3">
    <source>
        <dbReference type="Proteomes" id="UP000748756"/>
    </source>
</evidence>
<dbReference type="SMART" id="SM00671">
    <property type="entry name" value="SEL1"/>
    <property type="match status" value="2"/>
</dbReference>
<dbReference type="EMBL" id="JAAAUQ010000980">
    <property type="protein sequence ID" value="KAF9144995.1"/>
    <property type="molecule type" value="Genomic_DNA"/>
</dbReference>
<dbReference type="AlphaFoldDB" id="A0A9P5RS78"/>
<dbReference type="InterPro" id="IPR011990">
    <property type="entry name" value="TPR-like_helical_dom_sf"/>
</dbReference>
<evidence type="ECO:0008006" key="4">
    <source>
        <dbReference type="Google" id="ProtNLM"/>
    </source>
</evidence>
<dbReference type="Proteomes" id="UP000748756">
    <property type="component" value="Unassembled WGS sequence"/>
</dbReference>
<accession>A0A9P5RS78</accession>
<dbReference type="PANTHER" id="PTHR11102:SF160">
    <property type="entry name" value="ERAD-ASSOCIATED E3 UBIQUITIN-PROTEIN LIGASE COMPONENT HRD3"/>
    <property type="match status" value="1"/>
</dbReference>
<dbReference type="OrthoDB" id="2384430at2759"/>
<reference evidence="2" key="1">
    <citation type="journal article" date="2020" name="Fungal Divers.">
        <title>Resolving the Mortierellaceae phylogeny through synthesis of multi-gene phylogenetics and phylogenomics.</title>
        <authorList>
            <person name="Vandepol N."/>
            <person name="Liber J."/>
            <person name="Desiro A."/>
            <person name="Na H."/>
            <person name="Kennedy M."/>
            <person name="Barry K."/>
            <person name="Grigoriev I.V."/>
            <person name="Miller A.N."/>
            <person name="O'Donnell K."/>
            <person name="Stajich J.E."/>
            <person name="Bonito G."/>
        </authorList>
    </citation>
    <scope>NUCLEOTIDE SEQUENCE</scope>
    <source>
        <strain evidence="2">NRRL 6426</strain>
    </source>
</reference>
<evidence type="ECO:0000313" key="2">
    <source>
        <dbReference type="EMBL" id="KAF9144995.1"/>
    </source>
</evidence>
<dbReference type="InterPro" id="IPR050767">
    <property type="entry name" value="Sel1_AlgK"/>
</dbReference>
<gene>
    <name evidence="2" type="ORF">BG015_012046</name>
</gene>
<comment type="similarity">
    <text evidence="1">Belongs to the sel-1 family.</text>
</comment>